<proteinExistence type="predicted"/>
<organism evidence="1 3">
    <name type="scientific">Cupriavidus taiwanensis</name>
    <dbReference type="NCBI Taxonomy" id="164546"/>
    <lineage>
        <taxon>Bacteria</taxon>
        <taxon>Pseudomonadati</taxon>
        <taxon>Pseudomonadota</taxon>
        <taxon>Betaproteobacteria</taxon>
        <taxon>Burkholderiales</taxon>
        <taxon>Burkholderiaceae</taxon>
        <taxon>Cupriavidus</taxon>
    </lineage>
</organism>
<dbReference type="AlphaFoldDB" id="A0A375I9Y5"/>
<dbReference type="Proteomes" id="UP000255505">
    <property type="component" value="Unassembled WGS sequence"/>
</dbReference>
<name>A0A375I9Y5_9BURK</name>
<evidence type="ECO:0000313" key="2">
    <source>
        <dbReference type="EMBL" id="SPK72583.1"/>
    </source>
</evidence>
<evidence type="ECO:0000313" key="1">
    <source>
        <dbReference type="EMBL" id="SPK70319.1"/>
    </source>
</evidence>
<reference evidence="1 3" key="1">
    <citation type="submission" date="2018-01" db="EMBL/GenBank/DDBJ databases">
        <authorList>
            <person name="Gaut B.S."/>
            <person name="Morton B.R."/>
            <person name="Clegg M.T."/>
            <person name="Duvall M.R."/>
        </authorList>
    </citation>
    <scope>NUCLEOTIDE SEQUENCE [LARGE SCALE GENOMIC DNA]</scope>
    <source>
        <strain evidence="1">Cupriavidus taiwanensis LMG 19425</strain>
    </source>
</reference>
<dbReference type="EMBL" id="OOEF01000043">
    <property type="protein sequence ID" value="SPK70319.1"/>
    <property type="molecule type" value="Genomic_DNA"/>
</dbReference>
<evidence type="ECO:0000313" key="3">
    <source>
        <dbReference type="Proteomes" id="UP000255505"/>
    </source>
</evidence>
<gene>
    <name evidence="2" type="ORF">CT19425_70283</name>
    <name evidence="1" type="ORF">CT19425_U480036</name>
</gene>
<protein>
    <submittedName>
        <fullName evidence="1">Uncharacterized protein</fullName>
    </submittedName>
</protein>
<dbReference type="Proteomes" id="UP000255505">
    <property type="component" value="Chromosome I"/>
</dbReference>
<accession>A0A375I9Y5</accession>
<dbReference type="EMBL" id="LT991976">
    <property type="protein sequence ID" value="SPK72583.1"/>
    <property type="molecule type" value="Genomic_DNA"/>
</dbReference>
<sequence length="59" mass="6398">MTPSQQTNPPLAGFLFCAASRRRGRAFAACRAMVHHRSSGPPVRCAGVIHFRHSPGRPS</sequence>